<feature type="domain" description="DUF1400" evidence="4">
    <location>
        <begin position="53"/>
        <end position="178"/>
    </location>
</feature>
<evidence type="ECO:0000313" key="7">
    <source>
        <dbReference type="Proteomes" id="UP000218785"/>
    </source>
</evidence>
<gene>
    <name evidence="6" type="ORF">NIES37_43850</name>
</gene>
<evidence type="ECO:0000259" key="5">
    <source>
        <dbReference type="Pfam" id="PF12740"/>
    </source>
</evidence>
<dbReference type="GO" id="GO:0003847">
    <property type="term" value="F:1-alkyl-2-acetylglycerophosphocholine esterase activity"/>
    <property type="evidence" value="ECO:0007669"/>
    <property type="project" value="TreeGrafter"/>
</dbReference>
<dbReference type="Gene3D" id="3.40.50.1820">
    <property type="entry name" value="alpha/beta hydrolase"/>
    <property type="match status" value="1"/>
</dbReference>
<reference evidence="6 7" key="1">
    <citation type="submission" date="2017-06" db="EMBL/GenBank/DDBJ databases">
        <title>Genome sequencing of cyanobaciteial culture collection at National Institute for Environmental Studies (NIES).</title>
        <authorList>
            <person name="Hirose Y."/>
            <person name="Shimura Y."/>
            <person name="Fujisawa T."/>
            <person name="Nakamura Y."/>
            <person name="Kawachi M."/>
        </authorList>
    </citation>
    <scope>NUCLEOTIDE SEQUENCE [LARGE SCALE GENOMIC DNA]</scope>
    <source>
        <strain evidence="6 7">NIES-37</strain>
    </source>
</reference>
<keyword evidence="3" id="KW-0443">Lipid metabolism</keyword>
<dbReference type="InterPro" id="IPR029058">
    <property type="entry name" value="AB_hydrolase_fold"/>
</dbReference>
<dbReference type="Pfam" id="PF12740">
    <property type="entry name" value="PETase"/>
    <property type="match status" value="1"/>
</dbReference>
<proteinExistence type="predicted"/>
<dbReference type="GO" id="GO:0016042">
    <property type="term" value="P:lipid catabolic process"/>
    <property type="evidence" value="ECO:0007669"/>
    <property type="project" value="UniProtKB-KW"/>
</dbReference>
<keyword evidence="1" id="KW-0378">Hydrolase</keyword>
<dbReference type="AlphaFoldDB" id="A0A1Z4N3U0"/>
<keyword evidence="2" id="KW-0442">Lipid degradation</keyword>
<name>A0A1Z4N3U0_9CYAN</name>
<evidence type="ECO:0000256" key="1">
    <source>
        <dbReference type="ARBA" id="ARBA00022801"/>
    </source>
</evidence>
<evidence type="ECO:0000313" key="6">
    <source>
        <dbReference type="EMBL" id="BAZ00394.1"/>
    </source>
</evidence>
<dbReference type="KEGG" id="ttq:NIES37_43850"/>
<evidence type="ECO:0000259" key="4">
    <source>
        <dbReference type="Pfam" id="PF07176"/>
    </source>
</evidence>
<dbReference type="PANTHER" id="PTHR10272">
    <property type="entry name" value="PLATELET-ACTIVATING FACTOR ACETYLHYDROLASE"/>
    <property type="match status" value="1"/>
</dbReference>
<dbReference type="SUPFAM" id="SSF53474">
    <property type="entry name" value="alpha/beta-Hydrolases"/>
    <property type="match status" value="1"/>
</dbReference>
<organism evidence="6 7">
    <name type="scientific">Tolypothrix tenuis PCC 7101</name>
    <dbReference type="NCBI Taxonomy" id="231146"/>
    <lineage>
        <taxon>Bacteria</taxon>
        <taxon>Bacillati</taxon>
        <taxon>Cyanobacteriota</taxon>
        <taxon>Cyanophyceae</taxon>
        <taxon>Nostocales</taxon>
        <taxon>Tolypothrichaceae</taxon>
        <taxon>Tolypothrix</taxon>
    </lineage>
</organism>
<dbReference type="Pfam" id="PF07176">
    <property type="entry name" value="DUF1400"/>
    <property type="match status" value="1"/>
</dbReference>
<feature type="domain" description="PET hydrolase/cutinase-like" evidence="5">
    <location>
        <begin position="248"/>
        <end position="371"/>
    </location>
</feature>
<accession>A0A1Z4N3U0</accession>
<dbReference type="Proteomes" id="UP000218785">
    <property type="component" value="Chromosome"/>
</dbReference>
<dbReference type="PANTHER" id="PTHR10272:SF13">
    <property type="entry name" value="POLY(ETHYLENE TEREPHTHALATE) HYDROLASE"/>
    <property type="match status" value="1"/>
</dbReference>
<evidence type="ECO:0000256" key="3">
    <source>
        <dbReference type="ARBA" id="ARBA00023098"/>
    </source>
</evidence>
<dbReference type="InterPro" id="IPR010802">
    <property type="entry name" value="DUF1400"/>
</dbReference>
<keyword evidence="7" id="KW-1185">Reference proteome</keyword>
<dbReference type="EMBL" id="AP018248">
    <property type="protein sequence ID" value="BAZ00394.1"/>
    <property type="molecule type" value="Genomic_DNA"/>
</dbReference>
<protein>
    <submittedName>
        <fullName evidence="6">Uncharacterized protein</fullName>
    </submittedName>
</protein>
<dbReference type="InterPro" id="IPR041127">
    <property type="entry name" value="PET_hydrolase/cutinase-like"/>
</dbReference>
<evidence type="ECO:0000256" key="2">
    <source>
        <dbReference type="ARBA" id="ARBA00022963"/>
    </source>
</evidence>
<sequence>MGSKIHQYQLYSPKHGKKKMLMGRIWGNLQTVKGGLCAMAIAQILGTTTSAKAAETVVVRYGPFAESFAVADLQKAAKTGEFPRDIALFTNKLPEEQRRSILGALRMKIPLNVVAISRLLNTQIGTAILNDLSTALVRKDSAGVQALRAGFVLGSNSQDGLSILSFIKSYPSQRLEINLPQSFRVASNLNSGFWLTQQFMLAIAPQLNPITSQLSFSLDPSAPGVAQYQVLGLELNDQKRNRKIPVDVYWSNSSTTEKPVIVFSHGFGSVRTDMRYLAQHLASHGYIVAALEHPGSNETYTKLAFQNNTRFIQPQEFLDRPKDISFVLDELEKLNQTATSPLQGKVATNNAMVIGYSFGGGTALSIAGAELQLEELKQRCKKNVARFSFGETLQCVAQELPANKYQLRDERIKRAIALSPTSSLMFGKNGLREVKIPTLIWAASADKTVPALPEQVIGFTKIPSPKWLVGILGGTHLSVKDPSTTTDQATKLNTVLSGGEVVGEQAADIRKYLQAIALAFAAQGTPEAETYEPFLTPDYAQFASTQAFPIRLVTRIPTQAMLVVRQYIKSEE</sequence>